<sequence>MGTAWLTRHPRLSRPEQALGWTLGLLLIVEAACTVVDANHFTMAFVYTTEDQREFAMYREALRGEMFGYPFNSQGYYDKEFRPAQPGDCVVAWIADSFGVGVVPYPWNVATVAEDRLREAWQGTCNNTEVLNFSVPQMGMKGYVQVAEHEAAPYKPDFTVLCVYTCNDITVSDSTIRNHGYVQNWRLTQFFLRQFRPYVRPAPFFSLPFTRDPALPQRIDDMLDAPLPAPEHLFDPAKEKPTFSEEVHHARLVHRLRYLEPEKPSMRTQYRLFFQALDHFREVVGTPMLLVIEPDELQVDDAVWDSLMQGRNPARYVRDLPQQRILEYCRNTGLPVVDLLPVLREAQRTHGRVYHRQDTHWNALGNRVAGEEVARAIAAQYVPGAGKMLPQP</sequence>
<dbReference type="InterPro" id="IPR031811">
    <property type="entry name" value="ALGX/ALGJ_SGNH-like"/>
</dbReference>
<evidence type="ECO:0000256" key="3">
    <source>
        <dbReference type="ARBA" id="ARBA00022679"/>
    </source>
</evidence>
<dbReference type="AlphaFoldDB" id="T2GE35"/>
<keyword evidence="6" id="KW-0016">Alginate biosynthesis</keyword>
<dbReference type="GO" id="GO:0042597">
    <property type="term" value="C:periplasmic space"/>
    <property type="evidence" value="ECO:0007669"/>
    <property type="project" value="UniProtKB-SubCell"/>
</dbReference>
<comment type="subcellular location">
    <subcellularLocation>
        <location evidence="1">Periplasm</location>
    </subcellularLocation>
</comment>
<dbReference type="Pfam" id="PF16822">
    <property type="entry name" value="ALGX"/>
    <property type="match status" value="1"/>
</dbReference>
<dbReference type="GO" id="GO:0016740">
    <property type="term" value="F:transferase activity"/>
    <property type="evidence" value="ECO:0007669"/>
    <property type="project" value="UniProtKB-KW"/>
</dbReference>
<reference evidence="8 9" key="1">
    <citation type="journal article" date="2013" name="J. Bacteriol.">
        <title>Roles of HynAB and Ech, the only two hydrogenases found in the model sulfate reducer Desulfovibrio gigas.</title>
        <authorList>
            <person name="Morais-Silva F.O."/>
            <person name="Santos C.I."/>
            <person name="Rodrigues R."/>
            <person name="Pereira I.A."/>
            <person name="Rodrigues-Pousada C."/>
        </authorList>
    </citation>
    <scope>NUCLEOTIDE SEQUENCE [LARGE SCALE GENOMIC DNA]</scope>
    <source>
        <strain evidence="9">ATCC 19364 / DSM 1382 / NCIMB 9332 / VKM B-1759</strain>
    </source>
</reference>
<dbReference type="EMBL" id="CP006585">
    <property type="protein sequence ID" value="AGW14386.1"/>
    <property type="molecule type" value="Genomic_DNA"/>
</dbReference>
<accession>T2GE35</accession>
<evidence type="ECO:0000256" key="4">
    <source>
        <dbReference type="ARBA" id="ARBA00022729"/>
    </source>
</evidence>
<evidence type="ECO:0000259" key="7">
    <source>
        <dbReference type="Pfam" id="PF16822"/>
    </source>
</evidence>
<dbReference type="STRING" id="1121448.DGI_2655"/>
<proteinExistence type="predicted"/>
<evidence type="ECO:0000256" key="6">
    <source>
        <dbReference type="ARBA" id="ARBA00022841"/>
    </source>
</evidence>
<dbReference type="UniPathway" id="UPA00286"/>
<evidence type="ECO:0000313" key="9">
    <source>
        <dbReference type="Proteomes" id="UP000016587"/>
    </source>
</evidence>
<evidence type="ECO:0000256" key="2">
    <source>
        <dbReference type="ARBA" id="ARBA00005182"/>
    </source>
</evidence>
<dbReference type="InterPro" id="IPR036514">
    <property type="entry name" value="SGNH_hydro_sf"/>
</dbReference>
<gene>
    <name evidence="8" type="ORF">DGI_2655</name>
</gene>
<comment type="pathway">
    <text evidence="2">Glycan biosynthesis; alginate biosynthesis.</text>
</comment>
<protein>
    <recommendedName>
        <fullName evidence="7">AlgX/AlgJ SGNH hydrolase-like domain-containing protein</fullName>
    </recommendedName>
</protein>
<evidence type="ECO:0000313" key="8">
    <source>
        <dbReference type="EMBL" id="AGW14386.1"/>
    </source>
</evidence>
<name>T2GE35_MEGG1</name>
<keyword evidence="3" id="KW-0808">Transferase</keyword>
<dbReference type="PATRIC" id="fig|1121448.10.peg.2609"/>
<reference evidence="9" key="2">
    <citation type="submission" date="2013-07" db="EMBL/GenBank/DDBJ databases">
        <authorList>
            <person name="Morais-Silva F.O."/>
            <person name="Rezende A.M."/>
            <person name="Pimentel C."/>
            <person name="Resende D.M."/>
            <person name="Santos C.I."/>
            <person name="Clemente C."/>
            <person name="de Oliveira L.M."/>
            <person name="da Silva S.M."/>
            <person name="Costa D.A."/>
            <person name="Varela-Raposo A."/>
            <person name="Horacio E.C.A."/>
            <person name="Matos M."/>
            <person name="Flores O."/>
            <person name="Ruiz J.C."/>
            <person name="Rodrigues-Pousada C."/>
        </authorList>
    </citation>
    <scope>NUCLEOTIDE SEQUENCE [LARGE SCALE GENOMIC DNA]</scope>
    <source>
        <strain evidence="9">ATCC 19364 / DSM 1382 / NCIMB 9332 / VKM B-1759</strain>
    </source>
</reference>
<dbReference type="KEGG" id="dgg:DGI_2655"/>
<keyword evidence="9" id="KW-1185">Reference proteome</keyword>
<evidence type="ECO:0000256" key="1">
    <source>
        <dbReference type="ARBA" id="ARBA00004418"/>
    </source>
</evidence>
<dbReference type="Gene3D" id="3.40.50.1110">
    <property type="entry name" value="SGNH hydrolase"/>
    <property type="match status" value="1"/>
</dbReference>
<dbReference type="GO" id="GO:0042121">
    <property type="term" value="P:alginic acid biosynthetic process"/>
    <property type="evidence" value="ECO:0007669"/>
    <property type="project" value="UniProtKB-UniPathway"/>
</dbReference>
<dbReference type="SUPFAM" id="SSF52266">
    <property type="entry name" value="SGNH hydrolase"/>
    <property type="match status" value="1"/>
</dbReference>
<keyword evidence="5" id="KW-0574">Periplasm</keyword>
<organism evidence="8 9">
    <name type="scientific">Megalodesulfovibrio gigas (strain ATCC 19364 / DSM 1382 / NCIMB 9332 / VKM B-1759)</name>
    <name type="common">Desulfovibrio gigas</name>
    <dbReference type="NCBI Taxonomy" id="1121448"/>
    <lineage>
        <taxon>Bacteria</taxon>
        <taxon>Pseudomonadati</taxon>
        <taxon>Thermodesulfobacteriota</taxon>
        <taxon>Desulfovibrionia</taxon>
        <taxon>Desulfovibrionales</taxon>
        <taxon>Desulfovibrionaceae</taxon>
        <taxon>Megalodesulfovibrio</taxon>
    </lineage>
</organism>
<keyword evidence="4" id="KW-0732">Signal</keyword>
<dbReference type="Proteomes" id="UP000016587">
    <property type="component" value="Chromosome"/>
</dbReference>
<dbReference type="HOGENOM" id="CLU_703440_0_0_7"/>
<evidence type="ECO:0000256" key="5">
    <source>
        <dbReference type="ARBA" id="ARBA00022764"/>
    </source>
</evidence>
<feature type="domain" description="AlgX/AlgJ SGNH hydrolase-like" evidence="7">
    <location>
        <begin position="264"/>
        <end position="380"/>
    </location>
</feature>
<dbReference type="GO" id="GO:0016788">
    <property type="term" value="F:hydrolase activity, acting on ester bonds"/>
    <property type="evidence" value="ECO:0007669"/>
    <property type="project" value="UniProtKB-ARBA"/>
</dbReference>